<protein>
    <submittedName>
        <fullName evidence="4">ABC transporter</fullName>
    </submittedName>
</protein>
<keyword evidence="5" id="KW-1185">Reference proteome</keyword>
<dbReference type="AlphaFoldDB" id="A0A1Q2SLC3"/>
<feature type="domain" description="ABC-type uncharacterised transport system" evidence="2">
    <location>
        <begin position="153"/>
        <end position="403"/>
    </location>
</feature>
<feature type="domain" description="DUF7088" evidence="3">
    <location>
        <begin position="45"/>
        <end position="118"/>
    </location>
</feature>
<reference evidence="4 5" key="1">
    <citation type="journal article" date="2017" name="ISME J.">
        <title>An acid-tolerant ammonia-oxidizing ?-proteobacterium from soil.</title>
        <authorList>
            <person name="Hayatsu M."/>
            <person name="Tago K."/>
            <person name="Uchiyama I."/>
            <person name="Toyoda A."/>
            <person name="Wang Y."/>
            <person name="Shimomura Y."/>
            <person name="Okubo T."/>
            <person name="Kurisu F."/>
            <person name="Hirono Y."/>
            <person name="Nonaka K."/>
            <person name="Akiyama H."/>
            <person name="Itoh T."/>
            <person name="Takami H."/>
        </authorList>
    </citation>
    <scope>NUCLEOTIDE SEQUENCE [LARGE SCALE GENOMIC DNA]</scope>
    <source>
        <strain evidence="4 5">TAO100</strain>
    </source>
</reference>
<dbReference type="InterPro" id="IPR019196">
    <property type="entry name" value="ABC_transp_unknown"/>
</dbReference>
<gene>
    <name evidence="4" type="ORF">TAO_0548</name>
</gene>
<evidence type="ECO:0000313" key="4">
    <source>
        <dbReference type="EMBL" id="BAW79918.1"/>
    </source>
</evidence>
<keyword evidence="1" id="KW-0812">Transmembrane</keyword>
<dbReference type="Pfam" id="PF09822">
    <property type="entry name" value="ABC_transp_aux"/>
    <property type="match status" value="1"/>
</dbReference>
<dbReference type="SUPFAM" id="SSF52317">
    <property type="entry name" value="Class I glutamine amidotransferase-like"/>
    <property type="match status" value="1"/>
</dbReference>
<keyword evidence="1" id="KW-0472">Membrane</keyword>
<feature type="transmembrane region" description="Helical" evidence="1">
    <location>
        <begin position="443"/>
        <end position="465"/>
    </location>
</feature>
<evidence type="ECO:0000256" key="1">
    <source>
        <dbReference type="SAM" id="Phobius"/>
    </source>
</evidence>
<feature type="transmembrane region" description="Helical" evidence="1">
    <location>
        <begin position="16"/>
        <end position="38"/>
    </location>
</feature>
<accession>A0A1Q2SLC3</accession>
<dbReference type="RefSeq" id="WP_096526516.1">
    <property type="nucleotide sequence ID" value="NZ_AP014836.1"/>
</dbReference>
<evidence type="ECO:0000259" key="3">
    <source>
        <dbReference type="Pfam" id="PF23357"/>
    </source>
</evidence>
<organism evidence="4 5">
    <name type="scientific">Candidatus Nitrosoglobus terrae</name>
    <dbReference type="NCBI Taxonomy" id="1630141"/>
    <lineage>
        <taxon>Bacteria</taxon>
        <taxon>Pseudomonadati</taxon>
        <taxon>Pseudomonadota</taxon>
        <taxon>Gammaproteobacteria</taxon>
        <taxon>Chromatiales</taxon>
        <taxon>Chromatiaceae</taxon>
        <taxon>Candidatus Nitrosoglobus</taxon>
    </lineage>
</organism>
<sequence length="470" mass="52900">MRVTRKTHWYIRLQNLLFILLFLTAIGLIAVLSMRYNYQADWTASGRNTLSKASQVLLKQLEGQITVISFAQDPNTKEKITKLINRYQHYKPDLKLEFINPETDPDKVRELGVRFQTELVIKKDGRQEKLQDLSEKDLTNAFNRVARSENAWVIFLEGHGERDPRGNANFALENFTKQLETKGFHIQTLNLSAQSQIPNNHNQVLIIASPQTNFLPGEVDLIRDYIKNGGHLLWLIDPGSLHNLETLAEDLSIKVLPGVIIDPSAQILLGRGNATFALVPKYGNHPITDSLTSITLFPQSAALEVIKGSQWQSVPILTTLSRSWVETSELGKKIEYDKEQDILGPLTIGLALNRERSLLEKEVADKDKSNHQGNNRSKNNDQQRVVIIGDGDFISNSHLGNGSNLDLGLSLINWLTHEDRLITVPARIRPDTTLQLSPAASSAIGIIFLFILPAALLGAGILIWWRRRQR</sequence>
<dbReference type="Proteomes" id="UP000243679">
    <property type="component" value="Chromosome"/>
</dbReference>
<dbReference type="EMBL" id="AP014836">
    <property type="protein sequence ID" value="BAW79918.1"/>
    <property type="molecule type" value="Genomic_DNA"/>
</dbReference>
<keyword evidence="1" id="KW-1133">Transmembrane helix</keyword>
<dbReference type="InterPro" id="IPR029062">
    <property type="entry name" value="Class_I_gatase-like"/>
</dbReference>
<evidence type="ECO:0000259" key="2">
    <source>
        <dbReference type="Pfam" id="PF09822"/>
    </source>
</evidence>
<evidence type="ECO:0000313" key="5">
    <source>
        <dbReference type="Proteomes" id="UP000243679"/>
    </source>
</evidence>
<dbReference type="InterPro" id="IPR055396">
    <property type="entry name" value="DUF7088"/>
</dbReference>
<dbReference type="Pfam" id="PF23357">
    <property type="entry name" value="DUF7088"/>
    <property type="match status" value="1"/>
</dbReference>
<proteinExistence type="predicted"/>
<dbReference type="KEGG" id="ntt:TAO_0548"/>
<name>A0A1Q2SLC3_9GAMM</name>
<dbReference type="Gene3D" id="3.40.50.880">
    <property type="match status" value="1"/>
</dbReference>
<dbReference type="OrthoDB" id="8530910at2"/>